<feature type="region of interest" description="Disordered" evidence="1">
    <location>
        <begin position="123"/>
        <end position="143"/>
    </location>
</feature>
<dbReference type="RefSeq" id="WP_345475029.1">
    <property type="nucleotide sequence ID" value="NZ_BAABHF010000060.1"/>
</dbReference>
<reference evidence="4" key="1">
    <citation type="journal article" date="2019" name="Int. J. Syst. Evol. Microbiol.">
        <title>The Global Catalogue of Microorganisms (GCM) 10K type strain sequencing project: providing services to taxonomists for standard genome sequencing and annotation.</title>
        <authorList>
            <consortium name="The Broad Institute Genomics Platform"/>
            <consortium name="The Broad Institute Genome Sequencing Center for Infectious Disease"/>
            <person name="Wu L."/>
            <person name="Ma J."/>
        </authorList>
    </citation>
    <scope>NUCLEOTIDE SEQUENCE [LARGE SCALE GENOMIC DNA]</scope>
    <source>
        <strain evidence="4">JCM 17933</strain>
    </source>
</reference>
<dbReference type="Gene3D" id="3.10.450.50">
    <property type="match status" value="2"/>
</dbReference>
<accession>A0ABP8R532</accession>
<sequence length="284" mass="30939">MNMDIGQFVDRYVAVWNEPDEATRRDLVAGLWAEDGIEITGSARYRGRDAIETRVARAHEELVRSGGFVFRSANDAAGHHGTVAFTTYMIPATGGDIAWTGRVFASLDESGLIRSDHQFTVEPPALQPPALQPPALPPAGDQSAGTRATAEELLRRMGEGDPDRIAAVFAEHVDWRLNWPDGDHPAVPWIRPRATRADVADHFREIAAAHIPEKAGASVARVLVEGTDAVVLGDIHQTVKATGEPYTARCALHLTVQNGQITRYAVYEDSLTVAEALLGRPLRR</sequence>
<gene>
    <name evidence="3" type="ORF">GCM10023191_092630</name>
</gene>
<evidence type="ECO:0000259" key="2">
    <source>
        <dbReference type="Pfam" id="PF12680"/>
    </source>
</evidence>
<evidence type="ECO:0000313" key="4">
    <source>
        <dbReference type="Proteomes" id="UP001500503"/>
    </source>
</evidence>
<evidence type="ECO:0000313" key="3">
    <source>
        <dbReference type="EMBL" id="GAA4518468.1"/>
    </source>
</evidence>
<organism evidence="3 4">
    <name type="scientific">Actinoallomurus oryzae</name>
    <dbReference type="NCBI Taxonomy" id="502180"/>
    <lineage>
        <taxon>Bacteria</taxon>
        <taxon>Bacillati</taxon>
        <taxon>Actinomycetota</taxon>
        <taxon>Actinomycetes</taxon>
        <taxon>Streptosporangiales</taxon>
        <taxon>Thermomonosporaceae</taxon>
        <taxon>Actinoallomurus</taxon>
    </lineage>
</organism>
<dbReference type="Proteomes" id="UP001500503">
    <property type="component" value="Unassembled WGS sequence"/>
</dbReference>
<protein>
    <recommendedName>
        <fullName evidence="2">SnoaL-like domain-containing protein</fullName>
    </recommendedName>
</protein>
<proteinExistence type="predicted"/>
<feature type="domain" description="SnoaL-like" evidence="2">
    <location>
        <begin position="151"/>
        <end position="264"/>
    </location>
</feature>
<dbReference type="EMBL" id="BAABHF010000060">
    <property type="protein sequence ID" value="GAA4518468.1"/>
    <property type="molecule type" value="Genomic_DNA"/>
</dbReference>
<name>A0ABP8R532_9ACTN</name>
<feature type="compositionally biased region" description="Pro residues" evidence="1">
    <location>
        <begin position="125"/>
        <end position="137"/>
    </location>
</feature>
<dbReference type="InterPro" id="IPR032710">
    <property type="entry name" value="NTF2-like_dom_sf"/>
</dbReference>
<comment type="caution">
    <text evidence="3">The sequence shown here is derived from an EMBL/GenBank/DDBJ whole genome shotgun (WGS) entry which is preliminary data.</text>
</comment>
<dbReference type="Pfam" id="PF12680">
    <property type="entry name" value="SnoaL_2"/>
    <property type="match status" value="1"/>
</dbReference>
<dbReference type="SUPFAM" id="SSF54427">
    <property type="entry name" value="NTF2-like"/>
    <property type="match status" value="2"/>
</dbReference>
<dbReference type="InterPro" id="IPR037401">
    <property type="entry name" value="SnoaL-like"/>
</dbReference>
<evidence type="ECO:0000256" key="1">
    <source>
        <dbReference type="SAM" id="MobiDB-lite"/>
    </source>
</evidence>
<keyword evidence="4" id="KW-1185">Reference proteome</keyword>